<comment type="similarity">
    <text evidence="1">Belongs to the ParB family.</text>
</comment>
<keyword evidence="2" id="KW-0159">Chromosome partition</keyword>
<dbReference type="CDD" id="cd16393">
    <property type="entry name" value="SPO0J_N"/>
    <property type="match status" value="1"/>
</dbReference>
<dbReference type="FunFam" id="1.10.10.2830:FF:000001">
    <property type="entry name" value="Chromosome partitioning protein ParB"/>
    <property type="match status" value="1"/>
</dbReference>
<dbReference type="FunFam" id="3.90.1530.30:FF:000001">
    <property type="entry name" value="Chromosome partitioning protein ParB"/>
    <property type="match status" value="1"/>
</dbReference>
<dbReference type="eggNOG" id="COG1475">
    <property type="taxonomic scope" value="Bacteria"/>
</dbReference>
<dbReference type="InterPro" id="IPR004437">
    <property type="entry name" value="ParB/RepB/Spo0J"/>
</dbReference>
<evidence type="ECO:0000313" key="6">
    <source>
        <dbReference type="Proteomes" id="UP000008721"/>
    </source>
</evidence>
<dbReference type="GO" id="GO:0003677">
    <property type="term" value="F:DNA binding"/>
    <property type="evidence" value="ECO:0007669"/>
    <property type="project" value="UniProtKB-KW"/>
</dbReference>
<dbReference type="Pfam" id="PF02195">
    <property type="entry name" value="ParB_N"/>
    <property type="match status" value="1"/>
</dbReference>
<dbReference type="KEGG" id="sku:Sulku_0753"/>
<dbReference type="RefSeq" id="WP_013459616.1">
    <property type="nucleotide sequence ID" value="NC_014762.1"/>
</dbReference>
<evidence type="ECO:0000256" key="2">
    <source>
        <dbReference type="ARBA" id="ARBA00022829"/>
    </source>
</evidence>
<dbReference type="SMART" id="SM00470">
    <property type="entry name" value="ParB"/>
    <property type="match status" value="1"/>
</dbReference>
<gene>
    <name evidence="5" type="ordered locus">Sulku_0753</name>
</gene>
<dbReference type="InterPro" id="IPR041468">
    <property type="entry name" value="HTH_ParB/Spo0J"/>
</dbReference>
<dbReference type="Proteomes" id="UP000008721">
    <property type="component" value="Chromosome"/>
</dbReference>
<dbReference type="NCBIfam" id="TIGR00180">
    <property type="entry name" value="parB_part"/>
    <property type="match status" value="1"/>
</dbReference>
<sequence length="280" mass="31057">MAKASALGRGLGALLSEIEEAYDNELPKKGGVEEIAVAKIRPNPYQPRKHFDSESLAELAESIKTHGLLQPIVIKEDLDGYILIAGERRLRASKLAKNKTIKAIVVSVSDEQMREHALIENIQRDELNVIDLAQAYQELIDIHELTHEQLSQTVHKSRTQITNTLRLLQLNEKGRKALVDGKISAGHAKVILGLESNEQAMMIDSIIGQKLSVRDVESMVKKIKLPATSSNTSFEVEGLDFAALKKQLDALGYKCGTKGYKLTIEFKNNGQIESFLDLFS</sequence>
<dbReference type="InterPro" id="IPR050336">
    <property type="entry name" value="Chromosome_partition/occlusion"/>
</dbReference>
<dbReference type="InterPro" id="IPR003115">
    <property type="entry name" value="ParB_N"/>
</dbReference>
<reference evidence="5 6" key="1">
    <citation type="journal article" date="2012" name="Stand. Genomic Sci.">
        <title>Complete genome sequence of the sulfur compounds oxidizing chemolithoautotroph Sulfuricurvum kujiense type strain (YK-1(T)).</title>
        <authorList>
            <person name="Han C."/>
            <person name="Kotsyurbenko O."/>
            <person name="Chertkov O."/>
            <person name="Held B."/>
            <person name="Lapidus A."/>
            <person name="Nolan M."/>
            <person name="Lucas S."/>
            <person name="Hammon N."/>
            <person name="Deshpande S."/>
            <person name="Cheng J.F."/>
            <person name="Tapia R."/>
            <person name="Goodwin L.A."/>
            <person name="Pitluck S."/>
            <person name="Liolios K."/>
            <person name="Pagani I."/>
            <person name="Ivanova N."/>
            <person name="Mavromatis K."/>
            <person name="Mikhailova N."/>
            <person name="Pati A."/>
            <person name="Chen A."/>
            <person name="Palaniappan K."/>
            <person name="Land M."/>
            <person name="Hauser L."/>
            <person name="Chang Y.J."/>
            <person name="Jeffries C.D."/>
            <person name="Brambilla E.M."/>
            <person name="Rohde M."/>
            <person name="Spring S."/>
            <person name="Sikorski J."/>
            <person name="Goker M."/>
            <person name="Woyke T."/>
            <person name="Bristow J."/>
            <person name="Eisen J.A."/>
            <person name="Markowitz V."/>
            <person name="Hugenholtz P."/>
            <person name="Kyrpides N.C."/>
            <person name="Klenk H.P."/>
            <person name="Detter J.C."/>
        </authorList>
    </citation>
    <scope>NUCLEOTIDE SEQUENCE [LARGE SCALE GENOMIC DNA]</scope>
    <source>
        <strain evidence="6">ATCC BAA-921 / DSM 16994 / JCM 11577 / YK-1</strain>
    </source>
</reference>
<keyword evidence="6" id="KW-1185">Reference proteome</keyword>
<dbReference type="Pfam" id="PF17762">
    <property type="entry name" value="HTH_ParB"/>
    <property type="match status" value="1"/>
</dbReference>
<keyword evidence="3 5" id="KW-0238">DNA-binding</keyword>
<dbReference type="GO" id="GO:0045881">
    <property type="term" value="P:positive regulation of sporulation resulting in formation of a cellular spore"/>
    <property type="evidence" value="ECO:0007669"/>
    <property type="project" value="TreeGrafter"/>
</dbReference>
<accession>E4U1I3</accession>
<organism evidence="5 6">
    <name type="scientific">Sulfuricurvum kujiense (strain ATCC BAA-921 / DSM 16994 / JCM 11577 / YK-1)</name>
    <dbReference type="NCBI Taxonomy" id="709032"/>
    <lineage>
        <taxon>Bacteria</taxon>
        <taxon>Pseudomonadati</taxon>
        <taxon>Campylobacterota</taxon>
        <taxon>Epsilonproteobacteria</taxon>
        <taxon>Campylobacterales</taxon>
        <taxon>Sulfurimonadaceae</taxon>
        <taxon>Sulfuricurvum</taxon>
    </lineage>
</organism>
<dbReference type="SUPFAM" id="SSF110849">
    <property type="entry name" value="ParB/Sulfiredoxin"/>
    <property type="match status" value="1"/>
</dbReference>
<evidence type="ECO:0000256" key="3">
    <source>
        <dbReference type="ARBA" id="ARBA00023125"/>
    </source>
</evidence>
<dbReference type="OrthoDB" id="9802051at2"/>
<dbReference type="STRING" id="709032.Sulku_0753"/>
<evidence type="ECO:0000259" key="4">
    <source>
        <dbReference type="SMART" id="SM00470"/>
    </source>
</evidence>
<dbReference type="InterPro" id="IPR036086">
    <property type="entry name" value="ParB/Sulfiredoxin_sf"/>
</dbReference>
<proteinExistence type="inferred from homology"/>
<dbReference type="GO" id="GO:0005694">
    <property type="term" value="C:chromosome"/>
    <property type="evidence" value="ECO:0007669"/>
    <property type="project" value="TreeGrafter"/>
</dbReference>
<dbReference type="Gene3D" id="1.10.10.2830">
    <property type="match status" value="1"/>
</dbReference>
<dbReference type="GO" id="GO:0007059">
    <property type="term" value="P:chromosome segregation"/>
    <property type="evidence" value="ECO:0007669"/>
    <property type="project" value="UniProtKB-KW"/>
</dbReference>
<evidence type="ECO:0000256" key="1">
    <source>
        <dbReference type="ARBA" id="ARBA00006295"/>
    </source>
</evidence>
<dbReference type="PANTHER" id="PTHR33375">
    <property type="entry name" value="CHROMOSOME-PARTITIONING PROTEIN PARB-RELATED"/>
    <property type="match status" value="1"/>
</dbReference>
<dbReference type="Gene3D" id="3.90.1530.30">
    <property type="match status" value="1"/>
</dbReference>
<protein>
    <submittedName>
        <fullName evidence="5">Chromosome segregation DNA-binding protein</fullName>
    </submittedName>
</protein>
<evidence type="ECO:0000313" key="5">
    <source>
        <dbReference type="EMBL" id="ADR33419.1"/>
    </source>
</evidence>
<dbReference type="AlphaFoldDB" id="E4U1I3"/>
<dbReference type="HOGENOM" id="CLU_023853_0_1_7"/>
<dbReference type="EMBL" id="CP002355">
    <property type="protein sequence ID" value="ADR33419.1"/>
    <property type="molecule type" value="Genomic_DNA"/>
</dbReference>
<name>E4U1I3_SULKY</name>
<dbReference type="PANTHER" id="PTHR33375:SF1">
    <property type="entry name" value="CHROMOSOME-PARTITIONING PROTEIN PARB-RELATED"/>
    <property type="match status" value="1"/>
</dbReference>
<feature type="domain" description="ParB-like N-terminal" evidence="4">
    <location>
        <begin position="33"/>
        <end position="122"/>
    </location>
</feature>